<dbReference type="Pfam" id="PF00172">
    <property type="entry name" value="Zn_clus"/>
    <property type="match status" value="1"/>
</dbReference>
<feature type="compositionally biased region" description="Low complexity" evidence="1">
    <location>
        <begin position="182"/>
        <end position="198"/>
    </location>
</feature>
<feature type="compositionally biased region" description="Pro residues" evidence="1">
    <location>
        <begin position="199"/>
        <end position="226"/>
    </location>
</feature>
<feature type="domain" description="Zn(2)-C6 fungal-type" evidence="2">
    <location>
        <begin position="75"/>
        <end position="104"/>
    </location>
</feature>
<dbReference type="STRING" id="101127.A0A1X2GFZ9"/>
<evidence type="ECO:0000313" key="4">
    <source>
        <dbReference type="Proteomes" id="UP000242146"/>
    </source>
</evidence>
<feature type="compositionally biased region" description="Low complexity" evidence="1">
    <location>
        <begin position="232"/>
        <end position="246"/>
    </location>
</feature>
<organism evidence="3 4">
    <name type="scientific">Hesseltinella vesiculosa</name>
    <dbReference type="NCBI Taxonomy" id="101127"/>
    <lineage>
        <taxon>Eukaryota</taxon>
        <taxon>Fungi</taxon>
        <taxon>Fungi incertae sedis</taxon>
        <taxon>Mucoromycota</taxon>
        <taxon>Mucoromycotina</taxon>
        <taxon>Mucoromycetes</taxon>
        <taxon>Mucorales</taxon>
        <taxon>Cunninghamellaceae</taxon>
        <taxon>Hesseltinella</taxon>
    </lineage>
</organism>
<dbReference type="CDD" id="cd00067">
    <property type="entry name" value="GAL4"/>
    <property type="match status" value="2"/>
</dbReference>
<feature type="compositionally biased region" description="Low complexity" evidence="1">
    <location>
        <begin position="341"/>
        <end position="377"/>
    </location>
</feature>
<dbReference type="SMART" id="SM00066">
    <property type="entry name" value="GAL4"/>
    <property type="match status" value="2"/>
</dbReference>
<dbReference type="SUPFAM" id="SSF57701">
    <property type="entry name" value="Zn2/Cys6 DNA-binding domain"/>
    <property type="match status" value="2"/>
</dbReference>
<dbReference type="Proteomes" id="UP000242146">
    <property type="component" value="Unassembled WGS sequence"/>
</dbReference>
<feature type="region of interest" description="Disordered" evidence="1">
    <location>
        <begin position="330"/>
        <end position="408"/>
    </location>
</feature>
<dbReference type="GO" id="GO:0000981">
    <property type="term" value="F:DNA-binding transcription factor activity, RNA polymerase II-specific"/>
    <property type="evidence" value="ECO:0007669"/>
    <property type="project" value="InterPro"/>
</dbReference>
<evidence type="ECO:0000256" key="1">
    <source>
        <dbReference type="SAM" id="MobiDB-lite"/>
    </source>
</evidence>
<evidence type="ECO:0000259" key="2">
    <source>
        <dbReference type="PROSITE" id="PS50048"/>
    </source>
</evidence>
<evidence type="ECO:0000313" key="3">
    <source>
        <dbReference type="EMBL" id="ORX52848.1"/>
    </source>
</evidence>
<dbReference type="OrthoDB" id="2123952at2759"/>
<dbReference type="Gene3D" id="4.10.240.10">
    <property type="entry name" value="Zn(2)-C6 fungal-type DNA-binding domain"/>
    <property type="match status" value="2"/>
</dbReference>
<name>A0A1X2GFZ9_9FUNG</name>
<dbReference type="PROSITE" id="PS50048">
    <property type="entry name" value="ZN2_CY6_FUNGAL_2"/>
    <property type="match status" value="2"/>
</dbReference>
<dbReference type="EMBL" id="MCGT01000017">
    <property type="protein sequence ID" value="ORX52848.1"/>
    <property type="molecule type" value="Genomic_DNA"/>
</dbReference>
<proteinExistence type="predicted"/>
<feature type="region of interest" description="Disordered" evidence="1">
    <location>
        <begin position="289"/>
        <end position="310"/>
    </location>
</feature>
<protein>
    <recommendedName>
        <fullName evidence="2">Zn(2)-C6 fungal-type domain-containing protein</fullName>
    </recommendedName>
</protein>
<dbReference type="AlphaFoldDB" id="A0A1X2GFZ9"/>
<comment type="caution">
    <text evidence="3">The sequence shown here is derived from an EMBL/GenBank/DDBJ whole genome shotgun (WGS) entry which is preliminary data.</text>
</comment>
<reference evidence="3 4" key="1">
    <citation type="submission" date="2016-07" db="EMBL/GenBank/DDBJ databases">
        <title>Pervasive Adenine N6-methylation of Active Genes in Fungi.</title>
        <authorList>
            <consortium name="DOE Joint Genome Institute"/>
            <person name="Mondo S.J."/>
            <person name="Dannebaum R.O."/>
            <person name="Kuo R.C."/>
            <person name="Labutti K."/>
            <person name="Haridas S."/>
            <person name="Kuo A."/>
            <person name="Salamov A."/>
            <person name="Ahrendt S.R."/>
            <person name="Lipzen A."/>
            <person name="Sullivan W."/>
            <person name="Andreopoulos W.B."/>
            <person name="Clum A."/>
            <person name="Lindquist E."/>
            <person name="Daum C."/>
            <person name="Ramamoorthy G.K."/>
            <person name="Gryganskyi A."/>
            <person name="Culley D."/>
            <person name="Magnuson J.K."/>
            <person name="James T.Y."/>
            <person name="O'Malley M.A."/>
            <person name="Stajich J.E."/>
            <person name="Spatafora J.W."/>
            <person name="Visel A."/>
            <person name="Grigoriev I.V."/>
        </authorList>
    </citation>
    <scope>NUCLEOTIDE SEQUENCE [LARGE SCALE GENOMIC DNA]</scope>
    <source>
        <strain evidence="3 4">NRRL 3301</strain>
    </source>
</reference>
<sequence length="451" mass="49420">MQRRKSSFNANRLTLFERSNARTCEPCKKRKIPCDGRRPCNTCEKKRDCFYSVVPDQARGVFSTSSARRLSSGSACEVCRRRKTKCDGGTPCGYCAANNLDCVNNSERRKRSLANIHANGPSAMADNTITLNFNQPMQSSPLASDATLSKGKRRNSTNLSYRKTSVSKKNHLDQVNSPPPLSSSYPTSPPASTALPSFSTPPPPSSLSPSPATPPPPRKSQPPPRYVDPFWATSSANISTNSNNINDPTMDRIQDRLLRIEQLMNAFTPTAIGQKEGQASGKSVFRKLSTPQQLPPSFPTTPRPHRHSVQGISVAKEQAELRQALASKQDLPAFQQPLSPPTSKSRTPSTQLTSSMLNLTLSPSSSTSSNTSQARLSASPVNSVTEKSYREEGLNRSPSPENDWKPSMPSLMEQLSRRTFTSTAMEYQVQYPIYPLTPPSSISPAQRDPST</sequence>
<dbReference type="PANTHER" id="PTHR47654">
    <property type="entry name" value="ZN(II)2CYS6 TRANSCRIPTION FACTOR (EUROFUNG)-RELATED"/>
    <property type="match status" value="1"/>
</dbReference>
<feature type="region of interest" description="Disordered" evidence="1">
    <location>
        <begin position="134"/>
        <end position="248"/>
    </location>
</feature>
<dbReference type="GO" id="GO:0008270">
    <property type="term" value="F:zinc ion binding"/>
    <property type="evidence" value="ECO:0007669"/>
    <property type="project" value="InterPro"/>
</dbReference>
<dbReference type="InterPro" id="IPR053230">
    <property type="entry name" value="Trans_reg_galc"/>
</dbReference>
<accession>A0A1X2GFZ9</accession>
<keyword evidence="4" id="KW-1185">Reference proteome</keyword>
<gene>
    <name evidence="3" type="ORF">DM01DRAFT_1336631</name>
</gene>
<dbReference type="PROSITE" id="PS00463">
    <property type="entry name" value="ZN2_CY6_FUNGAL_1"/>
    <property type="match status" value="1"/>
</dbReference>
<dbReference type="PANTHER" id="PTHR47654:SF5">
    <property type="entry name" value="TRANSCRIPTION FACTOR DOMAIN-CONTAINING PROTEIN"/>
    <property type="match status" value="1"/>
</dbReference>
<feature type="compositionally biased region" description="Pro residues" evidence="1">
    <location>
        <begin position="293"/>
        <end position="302"/>
    </location>
</feature>
<feature type="domain" description="Zn(2)-C6 fungal-type" evidence="2">
    <location>
        <begin position="23"/>
        <end position="51"/>
    </location>
</feature>
<dbReference type="InterPro" id="IPR001138">
    <property type="entry name" value="Zn2Cys6_DnaBD"/>
</dbReference>
<dbReference type="InterPro" id="IPR036864">
    <property type="entry name" value="Zn2-C6_fun-type_DNA-bd_sf"/>
</dbReference>